<feature type="domain" description="Tle cognate immunity protein 4 C-terminal" evidence="1">
    <location>
        <begin position="196"/>
        <end position="361"/>
    </location>
</feature>
<gene>
    <name evidence="3" type="ORF">BG60_22665</name>
</gene>
<dbReference type="InterPro" id="IPR041290">
    <property type="entry name" value="Tli4_C"/>
</dbReference>
<dbReference type="Pfam" id="PF18443">
    <property type="entry name" value="Tli4_N"/>
    <property type="match status" value="1"/>
</dbReference>
<dbReference type="InterPro" id="IPR040761">
    <property type="entry name" value="Tli4_N"/>
</dbReference>
<evidence type="ECO:0000259" key="2">
    <source>
        <dbReference type="Pfam" id="PF18443"/>
    </source>
</evidence>
<dbReference type="EMBL" id="JFHD01000033">
    <property type="protein sequence ID" value="KDR26579.1"/>
    <property type="molecule type" value="Genomic_DNA"/>
</dbReference>
<dbReference type="Proteomes" id="UP000027451">
    <property type="component" value="Unassembled WGS sequence"/>
</dbReference>
<evidence type="ECO:0008006" key="5">
    <source>
        <dbReference type="Google" id="ProtNLM"/>
    </source>
</evidence>
<name>A0A656QFN3_9BURK</name>
<comment type="caution">
    <text evidence="3">The sequence shown here is derived from an EMBL/GenBank/DDBJ whole genome shotgun (WGS) entry which is preliminary data.</text>
</comment>
<evidence type="ECO:0000313" key="4">
    <source>
        <dbReference type="Proteomes" id="UP000027451"/>
    </source>
</evidence>
<sequence>MMRAIGAVLIGVAVLTSACQQKSRDLTEQEKKTVMNTTTDLKPRCVGRYLIDLPGDVRSAGVVKLQGVIVDFSSKTQEQFEHDMEQLEVELKATKSPTGYRYLYEYGKVRNIDHSRYFVSLGSRASPSDAVRFIEAYKWDRGYQIKLNIDAVDFLHSEDRDQPWLNDLPVKNDVPEKSRRVFDLLEKLEGRRDDVIPTQPGACFVGGFLPGKAVSEDEEIQSFFALPDKPDVGFSIETFGNMKPGDTLLRRIKDETVSYALKAAEGRFLRTGSFDTVGGMKAEESLIAALTVDTPPVHGFRFSLETNYASGAASPYLLLDMDVGASNFFTKGEPVTKASLTEGEAIALWDAVSRTLRRRPNAF</sequence>
<dbReference type="PROSITE" id="PS51257">
    <property type="entry name" value="PROKAR_LIPOPROTEIN"/>
    <property type="match status" value="1"/>
</dbReference>
<dbReference type="AlphaFoldDB" id="A0A656QFN3"/>
<reference evidence="3 4" key="1">
    <citation type="submission" date="2014-03" db="EMBL/GenBank/DDBJ databases">
        <title>Draft Genome Sequences of Four Burkholderia Strains.</title>
        <authorList>
            <person name="Liu X.Y."/>
            <person name="Li C.X."/>
            <person name="Xu J.H."/>
        </authorList>
    </citation>
    <scope>NUCLEOTIDE SEQUENCE [LARGE SCALE GENOMIC DNA]</scope>
    <source>
        <strain evidence="3 4">OP-1</strain>
    </source>
</reference>
<protein>
    <recommendedName>
        <fullName evidence="5">Tle cognate immunity protein 4 C-terminal domain-containing protein</fullName>
    </recommendedName>
</protein>
<organism evidence="3 4">
    <name type="scientific">Caballeronia zhejiangensis</name>
    <dbReference type="NCBI Taxonomy" id="871203"/>
    <lineage>
        <taxon>Bacteria</taxon>
        <taxon>Pseudomonadati</taxon>
        <taxon>Pseudomonadota</taxon>
        <taxon>Betaproteobacteria</taxon>
        <taxon>Burkholderiales</taxon>
        <taxon>Burkholderiaceae</taxon>
        <taxon>Caballeronia</taxon>
    </lineage>
</organism>
<evidence type="ECO:0000313" key="3">
    <source>
        <dbReference type="EMBL" id="KDR26579.1"/>
    </source>
</evidence>
<keyword evidence="4" id="KW-1185">Reference proteome</keyword>
<proteinExistence type="predicted"/>
<dbReference type="Pfam" id="PF18426">
    <property type="entry name" value="Tli4_C"/>
    <property type="match status" value="1"/>
</dbReference>
<feature type="domain" description="Tle cognate immunity protein 4 N-terminal" evidence="2">
    <location>
        <begin position="42"/>
        <end position="191"/>
    </location>
</feature>
<evidence type="ECO:0000259" key="1">
    <source>
        <dbReference type="Pfam" id="PF18426"/>
    </source>
</evidence>
<accession>A0A656QFN3</accession>